<dbReference type="InterPro" id="IPR036249">
    <property type="entry name" value="Thioredoxin-like_sf"/>
</dbReference>
<dbReference type="Gene3D" id="1.10.8.10">
    <property type="entry name" value="DNA helicase RuvA subunit, C-terminal domain"/>
    <property type="match status" value="1"/>
</dbReference>
<proteinExistence type="predicted"/>
<dbReference type="GO" id="GO:0043130">
    <property type="term" value="F:ubiquitin binding"/>
    <property type="evidence" value="ECO:0007669"/>
    <property type="project" value="TreeGrafter"/>
</dbReference>
<dbReference type="OMA" id="VYAFVEC"/>
<dbReference type="HOGENOM" id="CLU_020031_2_0_1"/>
<dbReference type="Gene3D" id="3.40.30.10">
    <property type="entry name" value="Glutaredoxin"/>
    <property type="match status" value="1"/>
</dbReference>
<feature type="region of interest" description="Disordered" evidence="2">
    <location>
        <begin position="492"/>
        <end position="536"/>
    </location>
</feature>
<dbReference type="GeneID" id="22585387"/>
<reference evidence="4 5" key="1">
    <citation type="journal article" date="2011" name="PLoS Genet.">
        <title>Comparative genomic analysis of human fungal pathogens causing paracoccidioidomycosis.</title>
        <authorList>
            <person name="Desjardins C.A."/>
            <person name="Champion M.D."/>
            <person name="Holder J.W."/>
            <person name="Muszewska A."/>
            <person name="Goldberg J."/>
            <person name="Bailao A.M."/>
            <person name="Brigido M.M."/>
            <person name="Ferreira M.E."/>
            <person name="Garcia A.M."/>
            <person name="Grynberg M."/>
            <person name="Gujja S."/>
            <person name="Heiman D.I."/>
            <person name="Henn M.R."/>
            <person name="Kodira C.D."/>
            <person name="Leon-Narvaez H."/>
            <person name="Longo L.V."/>
            <person name="Ma L.J."/>
            <person name="Malavazi I."/>
            <person name="Matsuo A.L."/>
            <person name="Morais F.V."/>
            <person name="Pereira M."/>
            <person name="Rodriguez-Brito S."/>
            <person name="Sakthikumar S."/>
            <person name="Salem-Izacc S.M."/>
            <person name="Sykes S.M."/>
            <person name="Teixeira M.M."/>
            <person name="Vallejo M.C."/>
            <person name="Walter M.E."/>
            <person name="Yandava C."/>
            <person name="Young S."/>
            <person name="Zeng Q."/>
            <person name="Zucker J."/>
            <person name="Felipe M.S."/>
            <person name="Goldman G.H."/>
            <person name="Haas B.J."/>
            <person name="McEwen J.G."/>
            <person name="Nino-Vega G."/>
            <person name="Puccia R."/>
            <person name="San-Blas G."/>
            <person name="Soares C.M."/>
            <person name="Birren B.W."/>
            <person name="Cuomo C.A."/>
        </authorList>
    </citation>
    <scope>NUCLEOTIDE SEQUENCE [LARGE SCALE GENOMIC DNA]</scope>
    <source>
        <strain evidence="4 5">Pb18</strain>
    </source>
</reference>
<dbReference type="InParanoid" id="C1GHJ6"/>
<feature type="region of interest" description="Disordered" evidence="2">
    <location>
        <begin position="453"/>
        <end position="475"/>
    </location>
</feature>
<evidence type="ECO:0000256" key="1">
    <source>
        <dbReference type="ARBA" id="ARBA00023054"/>
    </source>
</evidence>
<name>C1GHJ6_PARBD</name>
<dbReference type="OrthoDB" id="1026733at2759"/>
<feature type="compositionally biased region" description="Acidic residues" evidence="2">
    <location>
        <begin position="510"/>
        <end position="530"/>
    </location>
</feature>
<evidence type="ECO:0000256" key="2">
    <source>
        <dbReference type="SAM" id="MobiDB-lite"/>
    </source>
</evidence>
<dbReference type="Pfam" id="PF00789">
    <property type="entry name" value="UBX"/>
    <property type="match status" value="1"/>
</dbReference>
<dbReference type="SUPFAM" id="SSF52833">
    <property type="entry name" value="Thioredoxin-like"/>
    <property type="match status" value="1"/>
</dbReference>
<evidence type="ECO:0000313" key="5">
    <source>
        <dbReference type="Proteomes" id="UP000001628"/>
    </source>
</evidence>
<dbReference type="PROSITE" id="PS50033">
    <property type="entry name" value="UBX"/>
    <property type="match status" value="1"/>
</dbReference>
<dbReference type="CDD" id="cd14273">
    <property type="entry name" value="UBA_TAP-C_like"/>
    <property type="match status" value="1"/>
</dbReference>
<dbReference type="RefSeq" id="XP_010762070.1">
    <property type="nucleotide sequence ID" value="XM_010763768.1"/>
</dbReference>
<dbReference type="FunCoup" id="C1GHJ6">
    <property type="interactions" value="26"/>
</dbReference>
<sequence>MSTEAIDISQLSPSQQTTLQTYIAVTGQDESAAVPLLQRSEWNVQIAITKFFDGEVPDPVAEAQAAMDTPPAYPSRITRNLMNGDDDDIPLSSYYARRTAELAPRITSQPVDQPVYRPPFLPAILFTPLSLLYKLLISSFRLFGALFPFLPRLLSNFAAAGVQGARRDTSGRRPLGPKDSALRFIREFEEEYGSHAVPFLENGYNMALEKAHQELKYLLVILLSPEHDDTSSWIRDTILSKEVVDFINDSSNQILVWAGNVRDSEAYQVASGLRCTKFPFFGLIVHNPNVSATAMSVVAKASGFTTPSELIEKLRSAITQSQAPLDRVRATRAEQRASRTIRQEQDSAYERSLAQDRERARQRRAAEEARQREENEARERRAAAEKLARYLEQWKRWRVQSLPHEPPATDKQAVRLSIRLASGDRVIRRFSGSADIEELYAFVECYDILHADGDGSESSSSGASQPPPDGFEHKYGFRLVSPMPRVVYEVNAGGSVGEKIGRGGTLLVETIDDDDDDDGDGEDDGDDSDPDGAQSS</sequence>
<dbReference type="GO" id="GO:0036503">
    <property type="term" value="P:ERAD pathway"/>
    <property type="evidence" value="ECO:0007669"/>
    <property type="project" value="TreeGrafter"/>
</dbReference>
<dbReference type="KEGG" id="pbn:PADG_06732"/>
<dbReference type="EMBL" id="KN275965">
    <property type="protein sequence ID" value="EEH50653.2"/>
    <property type="molecule type" value="Genomic_DNA"/>
</dbReference>
<dbReference type="InterPro" id="IPR029071">
    <property type="entry name" value="Ubiquitin-like_domsf"/>
</dbReference>
<dbReference type="CDD" id="cd01767">
    <property type="entry name" value="UBX"/>
    <property type="match status" value="1"/>
</dbReference>
<organism evidence="4 5">
    <name type="scientific">Paracoccidioides brasiliensis (strain Pb18)</name>
    <dbReference type="NCBI Taxonomy" id="502780"/>
    <lineage>
        <taxon>Eukaryota</taxon>
        <taxon>Fungi</taxon>
        <taxon>Dikarya</taxon>
        <taxon>Ascomycota</taxon>
        <taxon>Pezizomycotina</taxon>
        <taxon>Eurotiomycetes</taxon>
        <taxon>Eurotiomycetidae</taxon>
        <taxon>Onygenales</taxon>
        <taxon>Ajellomycetaceae</taxon>
        <taxon>Paracoccidioides</taxon>
    </lineage>
</organism>
<evidence type="ECO:0000259" key="3">
    <source>
        <dbReference type="PROSITE" id="PS50033"/>
    </source>
</evidence>
<keyword evidence="1" id="KW-0175">Coiled coil</keyword>
<dbReference type="AlphaFoldDB" id="C1GHJ6"/>
<dbReference type="InterPro" id="IPR050730">
    <property type="entry name" value="UBX_domain-protein"/>
</dbReference>
<dbReference type="STRING" id="502780.C1GHJ6"/>
<dbReference type="SMART" id="SM00594">
    <property type="entry name" value="UAS"/>
    <property type="match status" value="1"/>
</dbReference>
<dbReference type="InterPro" id="IPR006577">
    <property type="entry name" value="UAS"/>
</dbReference>
<dbReference type="SUPFAM" id="SSF54236">
    <property type="entry name" value="Ubiquitin-like"/>
    <property type="match status" value="1"/>
</dbReference>
<gene>
    <name evidence="4" type="ORF">PADG_06732</name>
</gene>
<evidence type="ECO:0000313" key="4">
    <source>
        <dbReference type="EMBL" id="EEH50653.2"/>
    </source>
</evidence>
<accession>C1GHJ6</accession>
<dbReference type="Gene3D" id="3.10.20.90">
    <property type="entry name" value="Phosphatidylinositol 3-kinase Catalytic Subunit, Chain A, domain 1"/>
    <property type="match status" value="1"/>
</dbReference>
<dbReference type="GO" id="GO:0005783">
    <property type="term" value="C:endoplasmic reticulum"/>
    <property type="evidence" value="ECO:0007669"/>
    <property type="project" value="TreeGrafter"/>
</dbReference>
<feature type="region of interest" description="Disordered" evidence="2">
    <location>
        <begin position="325"/>
        <end position="378"/>
    </location>
</feature>
<protein>
    <recommendedName>
        <fullName evidence="3">UBX domain-containing protein</fullName>
    </recommendedName>
</protein>
<dbReference type="VEuPathDB" id="FungiDB:PADG_06732"/>
<feature type="compositionally biased region" description="Basic and acidic residues" evidence="2">
    <location>
        <begin position="326"/>
        <end position="378"/>
    </location>
</feature>
<dbReference type="InterPro" id="IPR009060">
    <property type="entry name" value="UBA-like_sf"/>
</dbReference>
<feature type="domain" description="UBX" evidence="3">
    <location>
        <begin position="409"/>
        <end position="485"/>
    </location>
</feature>
<dbReference type="PANTHER" id="PTHR23322:SF1">
    <property type="entry name" value="FAS-ASSOCIATED FACTOR 2"/>
    <property type="match status" value="1"/>
</dbReference>
<dbReference type="InterPro" id="IPR001012">
    <property type="entry name" value="UBX_dom"/>
</dbReference>
<dbReference type="SUPFAM" id="SSF46934">
    <property type="entry name" value="UBA-like"/>
    <property type="match status" value="1"/>
</dbReference>
<keyword evidence="5" id="KW-1185">Reference proteome</keyword>
<dbReference type="Pfam" id="PF14555">
    <property type="entry name" value="UBA_4"/>
    <property type="match status" value="1"/>
</dbReference>
<dbReference type="Proteomes" id="UP000001628">
    <property type="component" value="Unassembled WGS sequence"/>
</dbReference>
<dbReference type="eggNOG" id="KOG1363">
    <property type="taxonomic scope" value="Eukaryota"/>
</dbReference>
<dbReference type="PANTHER" id="PTHR23322">
    <property type="entry name" value="FAS-ASSOCIATED PROTEIN"/>
    <property type="match status" value="1"/>
</dbReference>